<dbReference type="Pfam" id="PF01557">
    <property type="entry name" value="FAA_hydrolase"/>
    <property type="match status" value="1"/>
</dbReference>
<name>J9DIF8_9PROT</name>
<proteinExistence type="predicted"/>
<dbReference type="EMBL" id="ALYF01000002">
    <property type="protein sequence ID" value="EJW21686.1"/>
    <property type="molecule type" value="Genomic_DNA"/>
</dbReference>
<evidence type="ECO:0000259" key="2">
    <source>
        <dbReference type="Pfam" id="PF01557"/>
    </source>
</evidence>
<sequence>MERLDAYAEKLDTAALTATDTPQISIEDNSFTVEEAYQVQAKSIDRRYARGEKRIGIKMGLTSRAKMIQVGVDEVIWGRLTNKMVLEEGRTLSKSKFVHPRIEPEIVFLMKKELKGNVTALEAMNAVEAIGPAMEVIDSRYENFKFALTDVIADNSSSSGLVIGNWHKPDIDISNLGMRLTVNGQDKMFGSSAAILGHPVRSLVSAARMVAQSGETLKPGDIVMAGGATEAHAVSIGETVSLTVQNLGTISITVEA</sequence>
<keyword evidence="1" id="KW-0456">Lyase</keyword>
<comment type="caution">
    <text evidence="3">The sequence shown here is derived from an EMBL/GenBank/DDBJ whole genome shotgun (WGS) entry which is preliminary data.</text>
</comment>
<evidence type="ECO:0000313" key="4">
    <source>
        <dbReference type="Proteomes" id="UP000004836"/>
    </source>
</evidence>
<gene>
    <name evidence="3" type="ORF">IMCC14465_00800</name>
</gene>
<accession>J9DIF8</accession>
<dbReference type="SUPFAM" id="SSF56529">
    <property type="entry name" value="FAH"/>
    <property type="match status" value="1"/>
</dbReference>
<protein>
    <submittedName>
        <fullName evidence="3">Hydratase/decarboxylase</fullName>
    </submittedName>
</protein>
<dbReference type="AlphaFoldDB" id="J9DIF8"/>
<reference evidence="3 4" key="1">
    <citation type="journal article" date="2012" name="J. Bacteriol.">
        <title>Genome Sequence of Strain IMCC14465, Isolated from the East Sea, Belonging to the PS1 Clade of Alphaproteobacteria.</title>
        <authorList>
            <person name="Yang S.J."/>
            <person name="Kang I."/>
            <person name="Cho J.C."/>
        </authorList>
    </citation>
    <scope>NUCLEOTIDE SEQUENCE [LARGE SCALE GENOMIC DNA]</scope>
    <source>
        <strain evidence="3 4">IMCC14465</strain>
    </source>
</reference>
<dbReference type="GO" id="GO:0005737">
    <property type="term" value="C:cytoplasm"/>
    <property type="evidence" value="ECO:0007669"/>
    <property type="project" value="TreeGrafter"/>
</dbReference>
<dbReference type="InterPro" id="IPR050772">
    <property type="entry name" value="Hydratase-Decarb/MhpD_sf"/>
</dbReference>
<dbReference type="Proteomes" id="UP000004836">
    <property type="component" value="Unassembled WGS sequence"/>
</dbReference>
<dbReference type="PANTHER" id="PTHR30143:SF0">
    <property type="entry name" value="2-KETO-4-PENTENOATE HYDRATASE"/>
    <property type="match status" value="1"/>
</dbReference>
<dbReference type="InterPro" id="IPR036663">
    <property type="entry name" value="Fumarylacetoacetase_C_sf"/>
</dbReference>
<dbReference type="PATRIC" id="fig|1220535.3.peg.78"/>
<dbReference type="GO" id="GO:0008684">
    <property type="term" value="F:2-oxopent-4-enoate hydratase activity"/>
    <property type="evidence" value="ECO:0007669"/>
    <property type="project" value="TreeGrafter"/>
</dbReference>
<dbReference type="Gene3D" id="3.90.850.10">
    <property type="entry name" value="Fumarylacetoacetase-like, C-terminal domain"/>
    <property type="match status" value="1"/>
</dbReference>
<organism evidence="3 4">
    <name type="scientific">alpha proteobacterium IMCC14465</name>
    <dbReference type="NCBI Taxonomy" id="1220535"/>
    <lineage>
        <taxon>Bacteria</taxon>
        <taxon>Pseudomonadati</taxon>
        <taxon>Pseudomonadota</taxon>
        <taxon>Alphaproteobacteria</taxon>
        <taxon>PS1 clade</taxon>
    </lineage>
</organism>
<dbReference type="STRING" id="1220535.IMCC14465_00800"/>
<keyword evidence="4" id="KW-1185">Reference proteome</keyword>
<dbReference type="eggNOG" id="COG3971">
    <property type="taxonomic scope" value="Bacteria"/>
</dbReference>
<evidence type="ECO:0000256" key="1">
    <source>
        <dbReference type="ARBA" id="ARBA00023239"/>
    </source>
</evidence>
<dbReference type="InterPro" id="IPR011234">
    <property type="entry name" value="Fumarylacetoacetase-like_C"/>
</dbReference>
<dbReference type="OrthoDB" id="9792137at2"/>
<evidence type="ECO:0000313" key="3">
    <source>
        <dbReference type="EMBL" id="EJW21686.1"/>
    </source>
</evidence>
<dbReference type="PANTHER" id="PTHR30143">
    <property type="entry name" value="ACID HYDRATASE"/>
    <property type="match status" value="1"/>
</dbReference>
<feature type="domain" description="Fumarylacetoacetase-like C-terminal" evidence="2">
    <location>
        <begin position="88"/>
        <end position="254"/>
    </location>
</feature>